<evidence type="ECO:0000313" key="5">
    <source>
        <dbReference type="EMBL" id="MDO6671607.1"/>
    </source>
</evidence>
<dbReference type="CDD" id="cd03136">
    <property type="entry name" value="GATase1_AraC_ArgR_like"/>
    <property type="match status" value="1"/>
</dbReference>
<dbReference type="PROSITE" id="PS00041">
    <property type="entry name" value="HTH_ARAC_FAMILY_1"/>
    <property type="match status" value="1"/>
</dbReference>
<gene>
    <name evidence="5" type="ORF">Q4535_05690</name>
</gene>
<dbReference type="Pfam" id="PF01965">
    <property type="entry name" value="DJ-1_PfpI"/>
    <property type="match status" value="1"/>
</dbReference>
<keyword evidence="2" id="KW-0238">DNA-binding</keyword>
<dbReference type="PANTHER" id="PTHR43130">
    <property type="entry name" value="ARAC-FAMILY TRANSCRIPTIONAL REGULATOR"/>
    <property type="match status" value="1"/>
</dbReference>
<dbReference type="RefSeq" id="WP_303593250.1">
    <property type="nucleotide sequence ID" value="NZ_JAUORK010000005.1"/>
</dbReference>
<dbReference type="InterPro" id="IPR018062">
    <property type="entry name" value="HTH_AraC-typ_CS"/>
</dbReference>
<feature type="domain" description="HTH araC/xylS-type" evidence="4">
    <location>
        <begin position="259"/>
        <end position="357"/>
    </location>
</feature>
<dbReference type="Gene3D" id="1.10.10.60">
    <property type="entry name" value="Homeodomain-like"/>
    <property type="match status" value="1"/>
</dbReference>
<dbReference type="InterPro" id="IPR002818">
    <property type="entry name" value="DJ-1/PfpI"/>
</dbReference>
<evidence type="ECO:0000256" key="3">
    <source>
        <dbReference type="ARBA" id="ARBA00023163"/>
    </source>
</evidence>
<keyword evidence="1" id="KW-0805">Transcription regulation</keyword>
<dbReference type="GO" id="GO:0043565">
    <property type="term" value="F:sequence-specific DNA binding"/>
    <property type="evidence" value="ECO:0007669"/>
    <property type="project" value="InterPro"/>
</dbReference>
<dbReference type="Proteomes" id="UP001170481">
    <property type="component" value="Unassembled WGS sequence"/>
</dbReference>
<name>A0AAP4TY39_9GAMM</name>
<dbReference type="InterPro" id="IPR052158">
    <property type="entry name" value="INH-QAR"/>
</dbReference>
<dbReference type="PANTHER" id="PTHR43130:SF3">
    <property type="entry name" value="HTH-TYPE TRANSCRIPTIONAL REGULATOR RV1931C"/>
    <property type="match status" value="1"/>
</dbReference>
<dbReference type="InterPro" id="IPR020449">
    <property type="entry name" value="Tscrpt_reg_AraC-type_HTH"/>
</dbReference>
<evidence type="ECO:0000259" key="4">
    <source>
        <dbReference type="PROSITE" id="PS01124"/>
    </source>
</evidence>
<protein>
    <submittedName>
        <fullName evidence="5">GlxA family transcriptional regulator</fullName>
    </submittedName>
</protein>
<dbReference type="AlphaFoldDB" id="A0AAP4TY39"/>
<dbReference type="SMART" id="SM00342">
    <property type="entry name" value="HTH_ARAC"/>
    <property type="match status" value="1"/>
</dbReference>
<dbReference type="InterPro" id="IPR018060">
    <property type="entry name" value="HTH_AraC"/>
</dbReference>
<comment type="caution">
    <text evidence="5">The sequence shown here is derived from an EMBL/GenBank/DDBJ whole genome shotgun (WGS) entry which is preliminary data.</text>
</comment>
<dbReference type="EMBL" id="JAUORK010000005">
    <property type="protein sequence ID" value="MDO6671607.1"/>
    <property type="molecule type" value="Genomic_DNA"/>
</dbReference>
<proteinExistence type="predicted"/>
<reference evidence="5" key="1">
    <citation type="submission" date="2023-07" db="EMBL/GenBank/DDBJ databases">
        <title>Genome content predicts the carbon catabolic preferences of heterotrophic bacteria.</title>
        <authorList>
            <person name="Gralka M."/>
        </authorList>
    </citation>
    <scope>NUCLEOTIDE SEQUENCE</scope>
    <source>
        <strain evidence="5">C2R13</strain>
    </source>
</reference>
<dbReference type="GO" id="GO:0003700">
    <property type="term" value="F:DNA-binding transcription factor activity"/>
    <property type="evidence" value="ECO:0007669"/>
    <property type="project" value="InterPro"/>
</dbReference>
<evidence type="ECO:0000313" key="6">
    <source>
        <dbReference type="Proteomes" id="UP001170481"/>
    </source>
</evidence>
<dbReference type="PROSITE" id="PS01124">
    <property type="entry name" value="HTH_ARAC_FAMILY_2"/>
    <property type="match status" value="1"/>
</dbReference>
<dbReference type="SUPFAM" id="SSF46689">
    <property type="entry name" value="Homeodomain-like"/>
    <property type="match status" value="2"/>
</dbReference>
<keyword evidence="3" id="KW-0804">Transcription</keyword>
<dbReference type="Pfam" id="PF12833">
    <property type="entry name" value="HTH_18"/>
    <property type="match status" value="1"/>
</dbReference>
<dbReference type="PRINTS" id="PR00032">
    <property type="entry name" value="HTHARAC"/>
</dbReference>
<dbReference type="InterPro" id="IPR029062">
    <property type="entry name" value="Class_I_gatase-like"/>
</dbReference>
<sequence length="363" mass="39951">MPSHDSSATPPDASYAFGLPEDGVLSDQPTSIAPLTATLASPAPADRHQLGIFLLPGFAMVALFSMIEPLRIANRLRGTRLYQWTLASQDGAPVKASNGMVLPVDTARDDLAAVDTLVVCTSFAPEAYLEDRTLHWLQERSHSGCQLGGVDTGCFVLARAGLLTGKTVTLHWESLPEFSQRFDEVDAVESLYEISDDGFFCAGGSAPLDMSLELIRRQHGQTLYQAVREQLILDQGRLPASRQRGISQQTADLADPLLRRAITRMENTLEAPLSIEALAEELGLSWRQLERRFQQGLGCTPRAYHGERRLLHARSLLHDTRHGVTDIALACGFTSHSSFTRAFRRRFGITPTQARRQPPRPLG</sequence>
<accession>A0AAP4TY39</accession>
<evidence type="ECO:0000256" key="2">
    <source>
        <dbReference type="ARBA" id="ARBA00023125"/>
    </source>
</evidence>
<evidence type="ECO:0000256" key="1">
    <source>
        <dbReference type="ARBA" id="ARBA00023015"/>
    </source>
</evidence>
<dbReference type="Gene3D" id="3.40.50.880">
    <property type="match status" value="1"/>
</dbReference>
<dbReference type="SUPFAM" id="SSF52317">
    <property type="entry name" value="Class I glutamine amidotransferase-like"/>
    <property type="match status" value="1"/>
</dbReference>
<organism evidence="5 6">
    <name type="scientific">Cobetia amphilecti</name>
    <dbReference type="NCBI Taxonomy" id="1055104"/>
    <lineage>
        <taxon>Bacteria</taxon>
        <taxon>Pseudomonadati</taxon>
        <taxon>Pseudomonadota</taxon>
        <taxon>Gammaproteobacteria</taxon>
        <taxon>Oceanospirillales</taxon>
        <taxon>Halomonadaceae</taxon>
        <taxon>Cobetia</taxon>
    </lineage>
</organism>
<dbReference type="InterPro" id="IPR009057">
    <property type="entry name" value="Homeodomain-like_sf"/>
</dbReference>